<protein>
    <submittedName>
        <fullName evidence="2">Uncharacterized protein</fullName>
    </submittedName>
</protein>
<name>G6EXF7_9PROT</name>
<evidence type="ECO:0000256" key="1">
    <source>
        <dbReference type="SAM" id="Phobius"/>
    </source>
</evidence>
<keyword evidence="1" id="KW-0812">Transmembrane</keyword>
<feature type="transmembrane region" description="Helical" evidence="1">
    <location>
        <begin position="12"/>
        <end position="33"/>
    </location>
</feature>
<dbReference type="EMBL" id="AGFR01000001">
    <property type="protein sequence ID" value="EHD15071.1"/>
    <property type="molecule type" value="Genomic_DNA"/>
</dbReference>
<keyword evidence="1" id="KW-1133">Transmembrane helix</keyword>
<dbReference type="Proteomes" id="UP000005939">
    <property type="component" value="Unassembled WGS sequence"/>
</dbReference>
<dbReference type="AlphaFoldDB" id="G6EXF7"/>
<evidence type="ECO:0000313" key="2">
    <source>
        <dbReference type="EMBL" id="EHD15071.1"/>
    </source>
</evidence>
<keyword evidence="1" id="KW-0472">Membrane</keyword>
<comment type="caution">
    <text evidence="2">The sequence shown here is derived from an EMBL/GenBank/DDBJ whole genome shotgun (WGS) entry which is preliminary data.</text>
</comment>
<proteinExistence type="predicted"/>
<gene>
    <name evidence="2" type="ORF">CIN_00530</name>
</gene>
<accession>G6EXF7</accession>
<evidence type="ECO:0000313" key="3">
    <source>
        <dbReference type="Proteomes" id="UP000005939"/>
    </source>
</evidence>
<dbReference type="PROSITE" id="PS51257">
    <property type="entry name" value="PROKAR_LIPOPROTEIN"/>
    <property type="match status" value="1"/>
</dbReference>
<reference evidence="2 3" key="1">
    <citation type="submission" date="2011-10" db="EMBL/GenBank/DDBJ databases">
        <title>Genome Sequence of Commensalibacter intestini A911, isolated from Drosophila gut.</title>
        <authorList>
            <person name="Lee W.-J."/>
            <person name="Kim E.-K."/>
        </authorList>
    </citation>
    <scope>NUCLEOTIDE SEQUENCE [LARGE SCALE GENOMIC DNA]</scope>
    <source>
        <strain evidence="2 3">A911</strain>
    </source>
</reference>
<organism evidence="2 3">
    <name type="scientific">Commensalibacter intestini A911</name>
    <dbReference type="NCBI Taxonomy" id="1088868"/>
    <lineage>
        <taxon>Bacteria</taxon>
        <taxon>Pseudomonadati</taxon>
        <taxon>Pseudomonadota</taxon>
        <taxon>Alphaproteobacteria</taxon>
        <taxon>Acetobacterales</taxon>
        <taxon>Acetobacteraceae</taxon>
    </lineage>
</organism>
<sequence>MEGQKEKKMGQAIFMLSGCILVLVMLAMFYSLWDIINGRWSEKQQRKNEMEDQEDFDNS</sequence>
<dbReference type="STRING" id="1088868.CIN_00530"/>